<dbReference type="PANTHER" id="PTHR18966">
    <property type="entry name" value="IONOTROPIC GLUTAMATE RECEPTOR"/>
    <property type="match status" value="1"/>
</dbReference>
<feature type="binding site" evidence="15">
    <location>
        <position position="689"/>
    </location>
    <ligand>
        <name>L-glutamate</name>
        <dbReference type="ChEBI" id="CHEBI:29985"/>
    </ligand>
</feature>
<dbReference type="GO" id="GO:0038023">
    <property type="term" value="F:signaling receptor activity"/>
    <property type="evidence" value="ECO:0007669"/>
    <property type="project" value="InterPro"/>
</dbReference>
<evidence type="ECO:0000256" key="13">
    <source>
        <dbReference type="ARBA" id="ARBA00023303"/>
    </source>
</evidence>
<dbReference type="InterPro" id="IPR019594">
    <property type="entry name" value="Glu/Gly-bd"/>
</dbReference>
<keyword evidence="3 19" id="KW-0812">Transmembrane</keyword>
<comment type="subcellular location">
    <subcellularLocation>
        <location evidence="14">Postsynaptic cell membrane</location>
        <topology evidence="14">Multi-pass membrane protein</topology>
    </subcellularLocation>
</comment>
<evidence type="ECO:0000256" key="3">
    <source>
        <dbReference type="ARBA" id="ARBA00022692"/>
    </source>
</evidence>
<evidence type="ECO:0000256" key="10">
    <source>
        <dbReference type="ARBA" id="ARBA00023180"/>
    </source>
</evidence>
<reference evidence="22" key="1">
    <citation type="submission" date="2022-08" db="UniProtKB">
        <authorList>
            <consortium name="EnsemblMetazoa"/>
        </authorList>
    </citation>
    <scope>IDENTIFICATION</scope>
    <source>
        <strain evidence="22">05x7-T-G4-1.051#20</strain>
    </source>
</reference>
<keyword evidence="17" id="KW-1015">Disulfide bond</keyword>
<dbReference type="InterPro" id="IPR001828">
    <property type="entry name" value="ANF_lig-bd_rcpt"/>
</dbReference>
<dbReference type="SUPFAM" id="SSF53822">
    <property type="entry name" value="Periplasmic binding protein-like I"/>
    <property type="match status" value="2"/>
</dbReference>
<dbReference type="InterPro" id="IPR028082">
    <property type="entry name" value="Peripla_BP_I"/>
</dbReference>
<feature type="domain" description="Ionotropic glutamate receptor C-terminal" evidence="20">
    <location>
        <begin position="439"/>
        <end position="801"/>
    </location>
</feature>
<evidence type="ECO:0000256" key="5">
    <source>
        <dbReference type="ARBA" id="ARBA00022989"/>
    </source>
</evidence>
<dbReference type="EnsemblMetazoa" id="G17107.4">
    <property type="protein sequence ID" value="G17107.4:cds"/>
    <property type="gene ID" value="G17107"/>
</dbReference>
<evidence type="ECO:0000256" key="11">
    <source>
        <dbReference type="ARBA" id="ARBA00023257"/>
    </source>
</evidence>
<evidence type="ECO:0000256" key="16">
    <source>
        <dbReference type="PIRSR" id="PIRSR601508-2"/>
    </source>
</evidence>
<feature type="disulfide bond" evidence="17">
    <location>
        <begin position="750"/>
        <end position="808"/>
    </location>
</feature>
<dbReference type="CDD" id="cd06382">
    <property type="entry name" value="PBP1_iGluR_Kainate"/>
    <property type="match status" value="1"/>
</dbReference>
<keyword evidence="1" id="KW-0813">Transport</keyword>
<dbReference type="Pfam" id="PF10613">
    <property type="entry name" value="Lig_chan-Glu_bd"/>
    <property type="match status" value="2"/>
</dbReference>
<evidence type="ECO:0000313" key="22">
    <source>
        <dbReference type="EnsemblMetazoa" id="G17107.4:cds"/>
    </source>
</evidence>
<keyword evidence="5 19" id="KW-1133">Transmembrane helix</keyword>
<feature type="domain" description="Ionotropic glutamate receptor L-glutamate and glycine-binding" evidence="21">
    <location>
        <begin position="1337"/>
        <end position="1397"/>
    </location>
</feature>
<feature type="region of interest" description="Disordered" evidence="18">
    <location>
        <begin position="1822"/>
        <end position="1849"/>
    </location>
</feature>
<evidence type="ECO:0000256" key="2">
    <source>
        <dbReference type="ARBA" id="ARBA00022475"/>
    </source>
</evidence>
<keyword evidence="11" id="KW-0628">Postsynaptic cell membrane</keyword>
<keyword evidence="2" id="KW-1003">Cell membrane</keyword>
<dbReference type="FunFam" id="3.40.190.10:FF:000060">
    <property type="entry name" value="Glutamate receptor ionotropic, kainate 1"/>
    <property type="match status" value="1"/>
</dbReference>
<evidence type="ECO:0000256" key="8">
    <source>
        <dbReference type="ARBA" id="ARBA00023136"/>
    </source>
</evidence>
<dbReference type="InterPro" id="IPR001320">
    <property type="entry name" value="Iontro_rcpt_C"/>
</dbReference>
<keyword evidence="9" id="KW-0675">Receptor</keyword>
<evidence type="ECO:0008006" key="24">
    <source>
        <dbReference type="Google" id="ProtNLM"/>
    </source>
</evidence>
<keyword evidence="12" id="KW-1071">Ligand-gated ion channel</keyword>
<evidence type="ECO:0000256" key="4">
    <source>
        <dbReference type="ARBA" id="ARBA00022729"/>
    </source>
</evidence>
<organism evidence="22 23">
    <name type="scientific">Magallana gigas</name>
    <name type="common">Pacific oyster</name>
    <name type="synonym">Crassostrea gigas</name>
    <dbReference type="NCBI Taxonomy" id="29159"/>
    <lineage>
        <taxon>Eukaryota</taxon>
        <taxon>Metazoa</taxon>
        <taxon>Spiralia</taxon>
        <taxon>Lophotrochozoa</taxon>
        <taxon>Mollusca</taxon>
        <taxon>Bivalvia</taxon>
        <taxon>Autobranchia</taxon>
        <taxon>Pteriomorphia</taxon>
        <taxon>Ostreida</taxon>
        <taxon>Ostreoidea</taxon>
        <taxon>Ostreidae</taxon>
        <taxon>Magallana</taxon>
    </lineage>
</organism>
<keyword evidence="4" id="KW-0732">Signal</keyword>
<feature type="transmembrane region" description="Helical" evidence="19">
    <location>
        <begin position="1714"/>
        <end position="1734"/>
    </location>
</feature>
<feature type="transmembrane region" description="Helical" evidence="19">
    <location>
        <begin position="824"/>
        <end position="851"/>
    </location>
</feature>
<sequence>MGEETSKIMFRTERYVLTAIFLLSLMKDSGVRAENIIRVDAMVGYEDTALELAFKETMNKAQQSLLYGNKNLKIEDFFSRVNLEDSYEVSGEVCKVISFGSEVIFGTHSRSSSEYVTSLCNQLSIPNLQIHWDSREVVTSTKRPDRDHMTLNLYPDHHTLSAAQRDLIKFWDWKKFAVLYEDNDGLIRLQSILKLSFKGRVAITTRKINFLNPESVKNVLKDLKNTEHQRIIVDCHYDRVHDILKEAAETEALSEYFHYHFMTLDLGVTDISEFSEYGANITALRLVNPEHGAVKNLTEEWKQLQFNIRGNRSPLRKGQLQIPTETALMHDAVWVLTEAALALNEANPTALASYSRASCDKAAPWEFGADLLGYMKSVNVDGLSGTIQFGQYGQRENFELEVVKFSHEFKKVQKIGTWNSLSFLNITDDNESLSQLNKTLKVLTVLEMPYAGKKIDEYGNVKYEGFCIDILDYIAESMKFKYEIQEEPTYGNCDEKECTGMYQKLIDREADLAVAGITITSAREKFVDFTKPFWNLGITILFRKPKAKPVRLFSFLDPFHEDVWVYMIAIYLCVSFMFFVIARLTPYEWCNPYPCNQEEDIVENQFSVLNSMWLTIGSILQQGCELAPRTVSTRMVAGVWWFFTLIIISSYTANLAAFLTAGRMQSPIESAEDLSKQTDIKYGTLQTGSTYSFFQNSIFPIYQRMFTFMKNQNPPVFVKNSNEGEKRVLQGDYAYFAESTTVEYKVERNCDLTQIGNWLNSVGYGIALPKGSPYKDKISQRILYLQDKQVIKQLYSKWWTKMYINQTCDNEKKDPSNALSIQNLGGVFVVLVGGIGVSIVIAVFEFIYYAWTKRDIPDPICTQLKDELIFALRCWGSSSKPADHVIRARAGRVEPSLTKARKESVRHQGHHLVTRSVYPDQVNYRCSLSAPMVALTLVLLTLGTVAATDILIDGFFDSDDKAAELSFRWTCQSVNLRDSPICRRIEAGTKVLFGPKPGITASYMKSVSKYVEIPLINIHHEIPSGSPDRQGIGVSFFPHYLAVSRAHRDLIKFWGWKKFAMLYVDNDGLIRLQEIFTLSILPDVKIKLRQIDVRNPQSFLDLFIELKDAGEYRILVDCHVTHIHKLLKKAMQVNALNEYFHFHFTNLDFSIVDFSPFMYSGANITGMRMVDLENPKAIAVVDRWKKDLERSSFSLSPIGRDQTQVSIGAALMYDAIKVLYRALDLLTTMRNVDFKRKVSCDEGYNSLPWFNGKALVNALKTVTYEGLTGRIQLDKNGDRRNFTLDIVKVREKQLYKIGRWHFRRGVKITDKSEFLSDDRGNVLTNKTLSVVTVLEAPYAFRVTEGNGTAQYEGFCIDLLNSVADILGFKYNITPEPSGNYGNCDGEHCDGMVKQLVERKADLAVAGMTITYSREEVIDFTKPFWNLGITILFRKPMAPPAELFKFLSPFTSELWAYVLAVYIVVSVMMFVIARLTPYEWDNPYPCDVHNEALENQFGIMNSLWFTIGALMQQGSEISPKTTSTRLVAGVWWFFTLIMISSYTANMAAFLTIERMENPIGSAEDLSNQNEIKYGTLESGSTRAFFAESKARLYKKMNNAMRTATPPVFVKSSNEGERRVMEGKYAYLAESTTVEYRTARNCDLMQVGQQLDSKGYGIGLPRDSPYRDKLSSAILHLQEEGAIQAMYDKWWKQKNIDKFCDNTKTPSTKALELRNVGGVFVLVLTGTFCGFVIALIEFVCNARKISRKGESTLWFEIKQQLYFALRCCKYRKVPVTVASMADIATEETRTTLLLEPTNEKGAALGDNGEDTCLVDHVHGKDMSVHRAEKQNTSQSIGKNDEISNVENSSEV</sequence>
<feature type="binding site" evidence="15">
    <location>
        <position position="690"/>
    </location>
    <ligand>
        <name>L-glutamate</name>
        <dbReference type="ChEBI" id="CHEBI:29985"/>
    </ligand>
</feature>
<feature type="site" description="Crucial to convey clamshell closure to channel opening" evidence="16">
    <location>
        <position position="668"/>
    </location>
</feature>
<feature type="binding site" evidence="15">
    <location>
        <position position="523"/>
    </location>
    <ligand>
        <name>L-glutamate</name>
        <dbReference type="ChEBI" id="CHEBI:29985"/>
    </ligand>
</feature>
<evidence type="ECO:0000256" key="7">
    <source>
        <dbReference type="ARBA" id="ARBA00023065"/>
    </source>
</evidence>
<keyword evidence="6" id="KW-0770">Synapse</keyword>
<dbReference type="PRINTS" id="PR00177">
    <property type="entry name" value="NMDARECEPTOR"/>
</dbReference>
<evidence type="ECO:0000256" key="6">
    <source>
        <dbReference type="ARBA" id="ARBA00023018"/>
    </source>
</evidence>
<feature type="transmembrane region" description="Helical" evidence="19">
    <location>
        <begin position="639"/>
        <end position="659"/>
    </location>
</feature>
<keyword evidence="8 19" id="KW-0472">Membrane</keyword>
<keyword evidence="7" id="KW-0406">Ion transport</keyword>
<evidence type="ECO:0000259" key="20">
    <source>
        <dbReference type="SMART" id="SM00079"/>
    </source>
</evidence>
<name>A0A8W8J3Q2_MAGGI</name>
<evidence type="ECO:0000256" key="19">
    <source>
        <dbReference type="SAM" id="Phobius"/>
    </source>
</evidence>
<feature type="domain" description="Ionotropic glutamate receptor C-terminal" evidence="20">
    <location>
        <begin position="1327"/>
        <end position="1691"/>
    </location>
</feature>
<dbReference type="Pfam" id="PF00060">
    <property type="entry name" value="Lig_chan"/>
    <property type="match status" value="2"/>
</dbReference>
<feature type="binding site" evidence="15">
    <location>
        <position position="738"/>
    </location>
    <ligand>
        <name>L-glutamate</name>
        <dbReference type="ChEBI" id="CHEBI:29985"/>
    </ligand>
</feature>
<evidence type="ECO:0000256" key="12">
    <source>
        <dbReference type="ARBA" id="ARBA00023286"/>
    </source>
</evidence>
<dbReference type="GO" id="GO:0015276">
    <property type="term" value="F:ligand-gated monoatomic ion channel activity"/>
    <property type="evidence" value="ECO:0007669"/>
    <property type="project" value="InterPro"/>
</dbReference>
<evidence type="ECO:0000256" key="15">
    <source>
        <dbReference type="PIRSR" id="PIRSR601508-1"/>
    </source>
</evidence>
<keyword evidence="13" id="KW-0407">Ion channel</keyword>
<feature type="transmembrane region" description="Helical" evidence="19">
    <location>
        <begin position="563"/>
        <end position="582"/>
    </location>
</feature>
<evidence type="ECO:0000313" key="23">
    <source>
        <dbReference type="Proteomes" id="UP000005408"/>
    </source>
</evidence>
<dbReference type="Proteomes" id="UP000005408">
    <property type="component" value="Unassembled WGS sequence"/>
</dbReference>
<feature type="transmembrane region" description="Helical" evidence="19">
    <location>
        <begin position="1529"/>
        <end position="1551"/>
    </location>
</feature>
<dbReference type="SMART" id="SM00079">
    <property type="entry name" value="PBPe"/>
    <property type="match status" value="2"/>
</dbReference>
<dbReference type="Pfam" id="PF01094">
    <property type="entry name" value="ANF_receptor"/>
    <property type="match status" value="2"/>
</dbReference>
<dbReference type="Gene3D" id="3.40.190.10">
    <property type="entry name" value="Periplasmic binding protein-like II"/>
    <property type="match status" value="4"/>
</dbReference>
<keyword evidence="23" id="KW-1185">Reference proteome</keyword>
<dbReference type="FunFam" id="3.40.190.10:FF:000024">
    <property type="entry name" value="Glutamate receptor, ionotropic, delta 1"/>
    <property type="match status" value="2"/>
</dbReference>
<dbReference type="FunFam" id="1.10.287.70:FF:000010">
    <property type="entry name" value="Putative glutamate receptor ionotropic kainate 1"/>
    <property type="match status" value="2"/>
</dbReference>
<evidence type="ECO:0000256" key="18">
    <source>
        <dbReference type="SAM" id="MobiDB-lite"/>
    </source>
</evidence>
<feature type="transmembrane region" description="Helical" evidence="19">
    <location>
        <begin position="1453"/>
        <end position="1474"/>
    </location>
</feature>
<dbReference type="SUPFAM" id="SSF53850">
    <property type="entry name" value="Periplasmic binding protein-like II"/>
    <property type="match status" value="2"/>
</dbReference>
<dbReference type="SMART" id="SM00918">
    <property type="entry name" value="Lig_chan-Glu_bd"/>
    <property type="match status" value="2"/>
</dbReference>
<dbReference type="Gene3D" id="1.10.287.70">
    <property type="match status" value="2"/>
</dbReference>
<dbReference type="SUPFAM" id="SSF81324">
    <property type="entry name" value="Voltage-gated potassium channels"/>
    <property type="match status" value="1"/>
</dbReference>
<dbReference type="GO" id="GO:0045211">
    <property type="term" value="C:postsynaptic membrane"/>
    <property type="evidence" value="ECO:0007669"/>
    <property type="project" value="UniProtKB-SubCell"/>
</dbReference>
<evidence type="ECO:0000256" key="9">
    <source>
        <dbReference type="ARBA" id="ARBA00023170"/>
    </source>
</evidence>
<dbReference type="InterPro" id="IPR015683">
    <property type="entry name" value="Ionotropic_Glu_rcpt"/>
</dbReference>
<keyword evidence="10" id="KW-0325">Glycoprotein</keyword>
<feature type="domain" description="Ionotropic glutamate receptor L-glutamate and glycine-binding" evidence="21">
    <location>
        <begin position="449"/>
        <end position="507"/>
    </location>
</feature>
<dbReference type="Gene3D" id="3.40.50.2300">
    <property type="match status" value="4"/>
</dbReference>
<evidence type="ECO:0000256" key="17">
    <source>
        <dbReference type="PIRSR" id="PIRSR601508-3"/>
    </source>
</evidence>
<accession>A0A8W8J3Q2</accession>
<evidence type="ECO:0000256" key="1">
    <source>
        <dbReference type="ARBA" id="ARBA00022448"/>
    </source>
</evidence>
<proteinExistence type="predicted"/>
<protein>
    <recommendedName>
        <fullName evidence="24">Glutamate receptor, ionotropic kainate 2</fullName>
    </recommendedName>
</protein>
<evidence type="ECO:0000256" key="14">
    <source>
        <dbReference type="ARBA" id="ARBA00034104"/>
    </source>
</evidence>
<feature type="binding site" evidence="15">
    <location>
        <position position="518"/>
    </location>
    <ligand>
        <name>L-glutamate</name>
        <dbReference type="ChEBI" id="CHEBI:29985"/>
    </ligand>
</feature>
<feature type="compositionally biased region" description="Polar residues" evidence="18">
    <location>
        <begin position="1828"/>
        <end position="1849"/>
    </location>
</feature>
<evidence type="ECO:0000259" key="21">
    <source>
        <dbReference type="SMART" id="SM00918"/>
    </source>
</evidence>
<dbReference type="InterPro" id="IPR001508">
    <property type="entry name" value="Iono_Glu_rcpt_met"/>
</dbReference>
<dbReference type="FunFam" id="3.40.190.10:FF:000061">
    <property type="entry name" value="Glutamate receptor, ionotropic kainate"/>
    <property type="match status" value="1"/>
</dbReference>